<dbReference type="InterPro" id="IPR016024">
    <property type="entry name" value="ARM-type_fold"/>
</dbReference>
<comment type="subcellular location">
    <subcellularLocation>
        <location evidence="1 6">Nucleus</location>
    </subcellularLocation>
</comment>
<dbReference type="PANTHER" id="PTHR21704:SF18">
    <property type="entry name" value="NIPPED-B-LIKE PROTEIN"/>
    <property type="match status" value="1"/>
</dbReference>
<evidence type="ECO:0000256" key="5">
    <source>
        <dbReference type="ARBA" id="ARBA00023306"/>
    </source>
</evidence>
<dbReference type="VEuPathDB" id="FungiDB:H257_07826"/>
<feature type="domain" description="Sister chromatid cohesion C-terminal" evidence="8">
    <location>
        <begin position="1035"/>
        <end position="1223"/>
    </location>
</feature>
<feature type="compositionally biased region" description="Acidic residues" evidence="7">
    <location>
        <begin position="86"/>
        <end position="95"/>
    </location>
</feature>
<dbReference type="InterPro" id="IPR033031">
    <property type="entry name" value="Scc2/Nipped-B"/>
</dbReference>
<sequence>MVYTRPDHNPPVVQWDTLSPLLRTVVTDVPVLSPNVNRPHPPSKQHKTPDNVHDVTTPERKRRHESSNTSDPKNPRLSRVKVIQIADDDDDEEEGPSTPVPGDTQESKKKAIVHKYEEELHSLVGRLSTSPDVPRVTKKIMQSLQLLHKAHKDLIQHVSFDLLGNLICMLYIMTAPNIDRRLLSEEYIEHCVHLLKHVLQRLLCPSLDNLVLSQLLQDAKSTVHPKYHGALKKKIDKVGLVHVTSAFMETVEELVTGLKLQDSWILSLSRAVVDTFSLEGSQASQANICLLQVRASVLVRGLFLHNPTHRPLLMDDIFAVLLKLPTTKRHMRTFKLSSHGGDVHVQMISMMLVTLAQASVRVSMDAVRDTARVIVHSLVQKCMKKDESHDFRQTFEHFVDDLLAMLPSPEWPAVHVILEALSGGLTNLMAQQKTNKLESQSSLLALHLLGKICASIRQIACQAKAHPIDTLTHPPALVECRDHARQLLASKRTVRLLLESNVFKRQWGSFLYVDVNDSNANVAQCMVLMFLGDQSAHVSVDAEEFHRAQCAFSDEFRALKANVTLSSAVGRVLVTELVSHRDLCLHFDQMLMAIMTFLTRGQPTFRARVLKALGMIVDCDPLLMADDHLHQAITLSLSDEATSVRQSAVELVGKYIGLQSMLFPKYFGMLADRLRDKGISVRKSVLKIFKTYLQHTPMNPNDEAECVSKALRALVERIGVASEDESVKDAVLAILQDVWFGSSGHRSRSGHAAHHQDTVVTPASLRKKAAATNYKVLSMIDVVHHVHNPDWMVTLIGRLMSKNAVEIESACAAMVSELMEFLLQLEEGHTLPRLSFDGNAQRVATLKTLHVICQASPRMVLPYLDTLTVYLKQDDRLTKPTQMHVLAMAASMIGLVLPSVEKPVEKWMVQLENDLKSLVLGAPPQVVKPAVDCLATLTTSGLHRPPKLLLKILEMLYAFLVKNPRMLLKAQQDHTLQTMILHPDPKVRTQILASLTDLLQGEEARLEKLHATQGTKVGKDQVQGDQEGDASLIGGVMQAQLPNMLKVATQKEASIRTQAIACIGLLLTQGLIAPMQCIPTLVALETDQLASVRDTAYLHLVAIHGKFPNMVSGPAIQGIFSSYQFQTRAFGKAIVCDTDNVVRCYLGRMYRACIQGNRSQRHAFFNGLLGAFRERGPVFTALAANRLTPAVALGYLTYVAQVLSAMPYDVEDEPLYVVYTINRDVALGLGCVCVFVKKYLGDDTTLDNLPEPPDAPIKPEVAAVGPTAFALTLLANETPVSRAAHESTLIPMNVDDMTMAVVGGTGMSNGWTQLKLLGEAAAQDQAQLDFDWEHPQLTKKKAKLPKRGGQRKRKQANDEDDNDLF</sequence>
<dbReference type="InterPro" id="IPR011989">
    <property type="entry name" value="ARM-like"/>
</dbReference>
<evidence type="ECO:0000256" key="2">
    <source>
        <dbReference type="ARBA" id="ARBA00009252"/>
    </source>
</evidence>
<dbReference type="GO" id="GO:0140588">
    <property type="term" value="P:chromatin looping"/>
    <property type="evidence" value="ECO:0007669"/>
    <property type="project" value="InterPro"/>
</dbReference>
<evidence type="ECO:0000256" key="6">
    <source>
        <dbReference type="RuleBase" id="RU364107"/>
    </source>
</evidence>
<dbReference type="SUPFAM" id="SSF48371">
    <property type="entry name" value="ARM repeat"/>
    <property type="match status" value="1"/>
</dbReference>
<evidence type="ECO:0000256" key="7">
    <source>
        <dbReference type="SAM" id="MobiDB-lite"/>
    </source>
</evidence>
<keyword evidence="5 6" id="KW-0131">Cell cycle</keyword>
<dbReference type="GO" id="GO:0010468">
    <property type="term" value="P:regulation of gene expression"/>
    <property type="evidence" value="ECO:0007669"/>
    <property type="project" value="InterPro"/>
</dbReference>
<dbReference type="GO" id="GO:1990414">
    <property type="term" value="P:replication-born double-strand break repair via sister chromatid exchange"/>
    <property type="evidence" value="ECO:0007669"/>
    <property type="project" value="TreeGrafter"/>
</dbReference>
<proteinExistence type="inferred from homology"/>
<organism evidence="9 10">
    <name type="scientific">Aphanomyces astaci</name>
    <name type="common">Crayfish plague agent</name>
    <dbReference type="NCBI Taxonomy" id="112090"/>
    <lineage>
        <taxon>Eukaryota</taxon>
        <taxon>Sar</taxon>
        <taxon>Stramenopiles</taxon>
        <taxon>Oomycota</taxon>
        <taxon>Saprolegniomycetes</taxon>
        <taxon>Saprolegniales</taxon>
        <taxon>Verrucalvaceae</taxon>
        <taxon>Aphanomyces</taxon>
    </lineage>
</organism>
<keyword evidence="10" id="KW-1185">Reference proteome</keyword>
<keyword evidence="3 6" id="KW-0677">Repeat</keyword>
<evidence type="ECO:0000259" key="8">
    <source>
        <dbReference type="Pfam" id="PF12830"/>
    </source>
</evidence>
<feature type="region of interest" description="Disordered" evidence="7">
    <location>
        <begin position="31"/>
        <end position="110"/>
    </location>
</feature>
<dbReference type="Proteomes" id="UP000284702">
    <property type="component" value="Unassembled WGS sequence"/>
</dbReference>
<feature type="compositionally biased region" description="Basic and acidic residues" evidence="7">
    <location>
        <begin position="47"/>
        <end position="59"/>
    </location>
</feature>
<evidence type="ECO:0000313" key="10">
    <source>
        <dbReference type="Proteomes" id="UP000284702"/>
    </source>
</evidence>
<dbReference type="PANTHER" id="PTHR21704">
    <property type="entry name" value="NIPPED-B-LIKE PROTEIN DELANGIN SCC2-RELATED"/>
    <property type="match status" value="1"/>
</dbReference>
<dbReference type="InterPro" id="IPR024986">
    <property type="entry name" value="Nipped-B_C"/>
</dbReference>
<comment type="similarity">
    <text evidence="2 6">Belongs to the SCC2/Nipped-B family.</text>
</comment>
<evidence type="ECO:0000313" key="9">
    <source>
        <dbReference type="EMBL" id="RQM26584.1"/>
    </source>
</evidence>
<evidence type="ECO:0000256" key="1">
    <source>
        <dbReference type="ARBA" id="ARBA00004123"/>
    </source>
</evidence>
<dbReference type="GO" id="GO:0090694">
    <property type="term" value="C:Scc2-Scc4 cohesin loading complex"/>
    <property type="evidence" value="ECO:0007669"/>
    <property type="project" value="TreeGrafter"/>
</dbReference>
<accession>A0A425DBC8</accession>
<dbReference type="Pfam" id="PF12830">
    <property type="entry name" value="Nipped-B_C"/>
    <property type="match status" value="1"/>
</dbReference>
<dbReference type="EMBL" id="MZMZ02002269">
    <property type="protein sequence ID" value="RQM26584.1"/>
    <property type="molecule type" value="Genomic_DNA"/>
</dbReference>
<evidence type="ECO:0000256" key="3">
    <source>
        <dbReference type="ARBA" id="ARBA00022737"/>
    </source>
</evidence>
<name>A0A425DBC8_APHAT</name>
<dbReference type="GO" id="GO:0071169">
    <property type="term" value="P:establishment of protein localization to chromatin"/>
    <property type="evidence" value="ECO:0007669"/>
    <property type="project" value="TreeGrafter"/>
</dbReference>
<dbReference type="Gene3D" id="1.25.10.10">
    <property type="entry name" value="Leucine-rich Repeat Variant"/>
    <property type="match status" value="2"/>
</dbReference>
<dbReference type="Pfam" id="PF12765">
    <property type="entry name" value="Cohesin_HEAT"/>
    <property type="match status" value="1"/>
</dbReference>
<gene>
    <name evidence="9" type="ORF">B5M09_003011</name>
</gene>
<keyword evidence="4 6" id="KW-0539">Nucleus</keyword>
<dbReference type="GO" id="GO:0061775">
    <property type="term" value="F:cohesin loader activity"/>
    <property type="evidence" value="ECO:0007669"/>
    <property type="project" value="InterPro"/>
</dbReference>
<reference evidence="9" key="1">
    <citation type="submission" date="2018-07" db="EMBL/GenBank/DDBJ databases">
        <title>Annotation of Aphanomyces astaci genome assembly.</title>
        <authorList>
            <person name="Studholme D.J."/>
        </authorList>
    </citation>
    <scope>NUCLEOTIDE SEQUENCE [LARGE SCALE GENOMIC DNA]</scope>
    <source>
        <strain evidence="9">Pc</strain>
    </source>
</reference>
<comment type="caution">
    <text evidence="9">The sequence shown here is derived from an EMBL/GenBank/DDBJ whole genome shotgun (WGS) entry which is preliminary data.</text>
</comment>
<protein>
    <recommendedName>
        <fullName evidence="6">Sister chromatid cohesion protein</fullName>
    </recommendedName>
</protein>
<dbReference type="InterPro" id="IPR026003">
    <property type="entry name" value="Cohesin_HEAT"/>
</dbReference>
<evidence type="ECO:0000256" key="4">
    <source>
        <dbReference type="ARBA" id="ARBA00023242"/>
    </source>
</evidence>
<feature type="compositionally biased region" description="Basic residues" evidence="7">
    <location>
        <begin position="1337"/>
        <end position="1354"/>
    </location>
</feature>
<feature type="region of interest" description="Disordered" evidence="7">
    <location>
        <begin position="1332"/>
        <end position="1365"/>
    </location>
</feature>
<dbReference type="GO" id="GO:0034087">
    <property type="term" value="P:establishment of mitotic sister chromatid cohesion"/>
    <property type="evidence" value="ECO:0007669"/>
    <property type="project" value="TreeGrafter"/>
</dbReference>
<dbReference type="CDD" id="cd23958">
    <property type="entry name" value="SCC2"/>
    <property type="match status" value="1"/>
</dbReference>
<dbReference type="GO" id="GO:0003682">
    <property type="term" value="F:chromatin binding"/>
    <property type="evidence" value="ECO:0007669"/>
    <property type="project" value="TreeGrafter"/>
</dbReference>